<dbReference type="PANTHER" id="PTHR43243:SF4">
    <property type="entry name" value="CATIONIC AMINO ACID TRANSPORTER 4"/>
    <property type="match status" value="1"/>
</dbReference>
<reference evidence="4 5" key="1">
    <citation type="journal article" date="2014" name="Agronomy (Basel)">
        <title>A Draft Genome Sequence for Ensete ventricosum, the Drought-Tolerant Tree Against Hunger.</title>
        <authorList>
            <person name="Harrison J."/>
            <person name="Moore K.A."/>
            <person name="Paszkiewicz K."/>
            <person name="Jones T."/>
            <person name="Grant M."/>
            <person name="Ambacheew D."/>
            <person name="Muzemil S."/>
            <person name="Studholme D.J."/>
        </authorList>
    </citation>
    <scope>NUCLEOTIDE SEQUENCE [LARGE SCALE GENOMIC DNA]</scope>
</reference>
<keyword evidence="2" id="KW-0813">Transport</keyword>
<dbReference type="AlphaFoldDB" id="A0A426ZYT1"/>
<evidence type="ECO:0000313" key="4">
    <source>
        <dbReference type="EMBL" id="RRT69179.1"/>
    </source>
</evidence>
<sequence length="121" mass="13325">MSYYYIKYAVAWLIGWALILEYTIGGSAVARGISPNLALFFGGPDSLPSFLARVSIPGLDVVVDPCAAILVFVVTGLLCLGIKEVWFAILYHPTRYTRSVYAIPIADRYTGIVRYSKPWSG</sequence>
<accession>A0A426ZYT1</accession>
<dbReference type="EMBL" id="AMZH03004434">
    <property type="protein sequence ID" value="RRT69179.1"/>
    <property type="molecule type" value="Genomic_DNA"/>
</dbReference>
<keyword evidence="3" id="KW-0812">Transmembrane</keyword>
<evidence type="ECO:0000256" key="2">
    <source>
        <dbReference type="ARBA" id="ARBA00022448"/>
    </source>
</evidence>
<feature type="transmembrane region" description="Helical" evidence="3">
    <location>
        <begin position="67"/>
        <end position="91"/>
    </location>
</feature>
<dbReference type="GO" id="GO:0015171">
    <property type="term" value="F:amino acid transmembrane transporter activity"/>
    <property type="evidence" value="ECO:0007669"/>
    <property type="project" value="TreeGrafter"/>
</dbReference>
<keyword evidence="3" id="KW-0472">Membrane</keyword>
<evidence type="ECO:0000256" key="3">
    <source>
        <dbReference type="SAM" id="Phobius"/>
    </source>
</evidence>
<comment type="similarity">
    <text evidence="1">Belongs to the amino acid-polyamine-organocation (APC) superfamily. Cationic amino acid transporter (CAT) (TC 2.A.3.3) family.</text>
</comment>
<dbReference type="Proteomes" id="UP000287651">
    <property type="component" value="Unassembled WGS sequence"/>
</dbReference>
<evidence type="ECO:0000256" key="1">
    <source>
        <dbReference type="ARBA" id="ARBA00008572"/>
    </source>
</evidence>
<name>A0A426ZYT1_ENSVE</name>
<organism evidence="4 5">
    <name type="scientific">Ensete ventricosum</name>
    <name type="common">Abyssinian banana</name>
    <name type="synonym">Musa ensete</name>
    <dbReference type="NCBI Taxonomy" id="4639"/>
    <lineage>
        <taxon>Eukaryota</taxon>
        <taxon>Viridiplantae</taxon>
        <taxon>Streptophyta</taxon>
        <taxon>Embryophyta</taxon>
        <taxon>Tracheophyta</taxon>
        <taxon>Spermatophyta</taxon>
        <taxon>Magnoliopsida</taxon>
        <taxon>Liliopsida</taxon>
        <taxon>Zingiberales</taxon>
        <taxon>Musaceae</taxon>
        <taxon>Ensete</taxon>
    </lineage>
</organism>
<dbReference type="PANTHER" id="PTHR43243">
    <property type="entry name" value="INNER MEMBRANE TRANSPORTER YGJI-RELATED"/>
    <property type="match status" value="1"/>
</dbReference>
<dbReference type="Gene3D" id="1.20.1740.10">
    <property type="entry name" value="Amino acid/polyamine transporter I"/>
    <property type="match status" value="1"/>
</dbReference>
<proteinExistence type="inferred from homology"/>
<keyword evidence="3" id="KW-1133">Transmembrane helix</keyword>
<comment type="caution">
    <text evidence="4">The sequence shown here is derived from an EMBL/GenBank/DDBJ whole genome shotgun (WGS) entry which is preliminary data.</text>
</comment>
<evidence type="ECO:0000313" key="5">
    <source>
        <dbReference type="Proteomes" id="UP000287651"/>
    </source>
</evidence>
<protein>
    <submittedName>
        <fullName evidence="4">Uncharacterized protein</fullName>
    </submittedName>
</protein>
<gene>
    <name evidence="4" type="ORF">B296_00034960</name>
</gene>